<dbReference type="AlphaFoldDB" id="A0A087SDU8"/>
<dbReference type="KEGG" id="apro:F751_6870"/>
<dbReference type="Pfam" id="PF01040">
    <property type="entry name" value="UbiA"/>
    <property type="match status" value="1"/>
</dbReference>
<comment type="similarity">
    <text evidence="2">Belongs to the UbiA prenyltransferase family.</text>
</comment>
<dbReference type="GO" id="GO:0016020">
    <property type="term" value="C:membrane"/>
    <property type="evidence" value="ECO:0007669"/>
    <property type="project" value="UniProtKB-SubCell"/>
</dbReference>
<dbReference type="PANTHER" id="PTHR43009">
    <property type="entry name" value="HOMOGENTISATE SOLANESYLTRANSFERASE, CHLOROPLASTIC"/>
    <property type="match status" value="1"/>
</dbReference>
<dbReference type="GeneID" id="23618261"/>
<proteinExistence type="inferred from homology"/>
<dbReference type="Gene3D" id="1.10.357.140">
    <property type="entry name" value="UbiA prenyltransferase"/>
    <property type="match status" value="1"/>
</dbReference>
<dbReference type="STRING" id="3075.A0A087SDU8"/>
<gene>
    <name evidence="8" type="ORF">F751_6870</name>
</gene>
<keyword evidence="4 7" id="KW-0812">Transmembrane</keyword>
<dbReference type="EMBL" id="KL662101">
    <property type="protein sequence ID" value="KFM23902.1"/>
    <property type="molecule type" value="Genomic_DNA"/>
</dbReference>
<evidence type="ECO:0000256" key="5">
    <source>
        <dbReference type="ARBA" id="ARBA00022989"/>
    </source>
</evidence>
<evidence type="ECO:0000256" key="2">
    <source>
        <dbReference type="ARBA" id="ARBA00005985"/>
    </source>
</evidence>
<reference evidence="8 9" key="1">
    <citation type="journal article" date="2014" name="BMC Genomics">
        <title>Oil accumulation mechanisms of the oleaginous microalga Chlorella protothecoides revealed through its genome, transcriptomes, and proteomes.</title>
        <authorList>
            <person name="Gao C."/>
            <person name="Wang Y."/>
            <person name="Shen Y."/>
            <person name="Yan D."/>
            <person name="He X."/>
            <person name="Dai J."/>
            <person name="Wu Q."/>
        </authorList>
    </citation>
    <scope>NUCLEOTIDE SEQUENCE [LARGE SCALE GENOMIC DNA]</scope>
    <source>
        <strain evidence="8 9">0710</strain>
    </source>
</reference>
<keyword evidence="6 7" id="KW-0472">Membrane</keyword>
<dbReference type="eggNOG" id="ENOG502R0I3">
    <property type="taxonomic scope" value="Eukaryota"/>
</dbReference>
<feature type="transmembrane region" description="Helical" evidence="7">
    <location>
        <begin position="33"/>
        <end position="54"/>
    </location>
</feature>
<evidence type="ECO:0000256" key="7">
    <source>
        <dbReference type="SAM" id="Phobius"/>
    </source>
</evidence>
<dbReference type="InterPro" id="IPR000537">
    <property type="entry name" value="UbiA_prenyltransferase"/>
</dbReference>
<feature type="transmembrane region" description="Helical" evidence="7">
    <location>
        <begin position="102"/>
        <end position="118"/>
    </location>
</feature>
<keyword evidence="9" id="KW-1185">Reference proteome</keyword>
<name>A0A087SDU8_AUXPR</name>
<organism evidence="8 9">
    <name type="scientific">Auxenochlorella protothecoides</name>
    <name type="common">Green microalga</name>
    <name type="synonym">Chlorella protothecoides</name>
    <dbReference type="NCBI Taxonomy" id="3075"/>
    <lineage>
        <taxon>Eukaryota</taxon>
        <taxon>Viridiplantae</taxon>
        <taxon>Chlorophyta</taxon>
        <taxon>core chlorophytes</taxon>
        <taxon>Trebouxiophyceae</taxon>
        <taxon>Chlorellales</taxon>
        <taxon>Chlorellaceae</taxon>
        <taxon>Auxenochlorella</taxon>
    </lineage>
</organism>
<dbReference type="GO" id="GO:0016765">
    <property type="term" value="F:transferase activity, transferring alkyl or aryl (other than methyl) groups"/>
    <property type="evidence" value="ECO:0007669"/>
    <property type="project" value="InterPro"/>
</dbReference>
<evidence type="ECO:0000256" key="1">
    <source>
        <dbReference type="ARBA" id="ARBA00004141"/>
    </source>
</evidence>
<sequence>MIDLINHGTIISILSISYMGLGPAGVTPRALRALCSALVPSLLANVAIVGYNQLTDVEIDAVNKPWLPLPSGQWSMAQARGVTAAAGALALGLALAARSPPLLGTVAASLALGFAYSAPLPGLRWKRTPVLAAAAILGVRAVLVQAGFFLHMRGAGAGVARPVLTRPILAASAVMLGFAIVIALFKDLPDMRGDAAAGVRTAPLRIGAGRVLWACVGLLVAVYAGAGAMALAGLAGPARGLRLAAAASQAAAAAWLVRRARQVDLASVPSLTACYMDVWKLFYLQYLIIPFLC</sequence>
<evidence type="ECO:0000313" key="9">
    <source>
        <dbReference type="Proteomes" id="UP000028924"/>
    </source>
</evidence>
<accession>A0A087SDU8</accession>
<evidence type="ECO:0000313" key="8">
    <source>
        <dbReference type="EMBL" id="KFM23902.1"/>
    </source>
</evidence>
<keyword evidence="5 7" id="KW-1133">Transmembrane helix</keyword>
<protein>
    <submittedName>
        <fullName evidence="8">Digeranylgeranylglyceryl phosphate synthase</fullName>
    </submittedName>
</protein>
<dbReference type="RefSeq" id="XP_011396780.1">
    <property type="nucleotide sequence ID" value="XM_011398478.1"/>
</dbReference>
<feature type="transmembrane region" description="Helical" evidence="7">
    <location>
        <begin position="163"/>
        <end position="185"/>
    </location>
</feature>
<feature type="transmembrane region" description="Helical" evidence="7">
    <location>
        <begin position="211"/>
        <end position="234"/>
    </location>
</feature>
<evidence type="ECO:0000256" key="3">
    <source>
        <dbReference type="ARBA" id="ARBA00022679"/>
    </source>
</evidence>
<comment type="subcellular location">
    <subcellularLocation>
        <location evidence="1">Membrane</location>
        <topology evidence="1">Multi-pass membrane protein</topology>
    </subcellularLocation>
</comment>
<feature type="transmembrane region" description="Helical" evidence="7">
    <location>
        <begin position="6"/>
        <end position="26"/>
    </location>
</feature>
<evidence type="ECO:0000256" key="4">
    <source>
        <dbReference type="ARBA" id="ARBA00022692"/>
    </source>
</evidence>
<dbReference type="InterPro" id="IPR044878">
    <property type="entry name" value="UbiA_sf"/>
</dbReference>
<keyword evidence="3" id="KW-0808">Transferase</keyword>
<dbReference type="PANTHER" id="PTHR43009:SF7">
    <property type="entry name" value="HOMOGENTISATE GERANYLGERANYLTRANSFERASE, CHLOROPLASTIC"/>
    <property type="match status" value="1"/>
</dbReference>
<feature type="transmembrane region" description="Helical" evidence="7">
    <location>
        <begin position="130"/>
        <end position="151"/>
    </location>
</feature>
<dbReference type="Proteomes" id="UP000028924">
    <property type="component" value="Unassembled WGS sequence"/>
</dbReference>
<dbReference type="OrthoDB" id="1502398at2759"/>
<evidence type="ECO:0000256" key="6">
    <source>
        <dbReference type="ARBA" id="ARBA00023136"/>
    </source>
</evidence>